<dbReference type="EMBL" id="JAGYPM010000004">
    <property type="protein sequence ID" value="MBS4192026.1"/>
    <property type="molecule type" value="Genomic_DNA"/>
</dbReference>
<proteinExistence type="predicted"/>
<sequence length="322" mass="38105">MIVKKREISRKILALEAILRRLPESHHKRQIIERDLSKYNSGYQGEKALNYYLSFIDENKYQIFHNLRLRNGEYFFQIDTLILTTSFALLIEVKNMSGKLVFEPEFNQLIRSIDEKEEGFPNPLLQIKRQQIQFEKWLDRHRYIPMPIEILVINSHSGSILKGNKFISKYVCKIDRVLEKIQELEKRYTTDILNVKEIRKIGNLLLKKDTPPNTLSLLKKYSISPSNIITGVQCPQCNEFPMVYNRRKWQCSKCRTISKDAHIKALQDYFNLFKNTISNTEFRQFLHIDSIFSASKLLNSLKLEKHGERKGRIYSPTKDFLQ</sequence>
<keyword evidence="3" id="KW-1185">Reference proteome</keyword>
<dbReference type="PROSITE" id="PS50965">
    <property type="entry name" value="NERD"/>
    <property type="match status" value="1"/>
</dbReference>
<protein>
    <submittedName>
        <fullName evidence="2">NERD domain-containing protein</fullName>
    </submittedName>
</protein>
<comment type="caution">
    <text evidence="2">The sequence shown here is derived from an EMBL/GenBank/DDBJ whole genome shotgun (WGS) entry which is preliminary data.</text>
</comment>
<accession>A0ABS5NW22</accession>
<organism evidence="2 3">
    <name type="scientific">Cytobacillus citreus</name>
    <dbReference type="NCBI Taxonomy" id="2833586"/>
    <lineage>
        <taxon>Bacteria</taxon>
        <taxon>Bacillati</taxon>
        <taxon>Bacillota</taxon>
        <taxon>Bacilli</taxon>
        <taxon>Bacillales</taxon>
        <taxon>Bacillaceae</taxon>
        <taxon>Cytobacillus</taxon>
    </lineage>
</organism>
<evidence type="ECO:0000313" key="3">
    <source>
        <dbReference type="Proteomes" id="UP000681027"/>
    </source>
</evidence>
<evidence type="ECO:0000259" key="1">
    <source>
        <dbReference type="PROSITE" id="PS50965"/>
    </source>
</evidence>
<dbReference type="RefSeq" id="WP_213103481.1">
    <property type="nucleotide sequence ID" value="NZ_JAGYPM010000004.1"/>
</dbReference>
<dbReference type="InterPro" id="IPR011528">
    <property type="entry name" value="NERD"/>
</dbReference>
<evidence type="ECO:0000313" key="2">
    <source>
        <dbReference type="EMBL" id="MBS4192026.1"/>
    </source>
</evidence>
<reference evidence="2 3" key="1">
    <citation type="submission" date="2021-05" db="EMBL/GenBank/DDBJ databases">
        <title>Novel Bacillus species.</title>
        <authorList>
            <person name="Liu G."/>
        </authorList>
    </citation>
    <scope>NUCLEOTIDE SEQUENCE [LARGE SCALE GENOMIC DNA]</scope>
    <source>
        <strain evidence="2 3">FJAT-49705</strain>
    </source>
</reference>
<dbReference type="Proteomes" id="UP000681027">
    <property type="component" value="Unassembled WGS sequence"/>
</dbReference>
<name>A0ABS5NW22_9BACI</name>
<dbReference type="Pfam" id="PF08378">
    <property type="entry name" value="NERD"/>
    <property type="match status" value="1"/>
</dbReference>
<gene>
    <name evidence="2" type="ORF">KHA94_17825</name>
</gene>
<feature type="domain" description="NERD" evidence="1">
    <location>
        <begin position="41"/>
        <end position="157"/>
    </location>
</feature>